<dbReference type="RefSeq" id="WP_014256099.1">
    <property type="nucleotide sequence ID" value="NC_016627.1"/>
</dbReference>
<dbReference type="Proteomes" id="UP000005435">
    <property type="component" value="Chromosome"/>
</dbReference>
<gene>
    <name evidence="1" type="ordered locus">Clocl_3018</name>
</gene>
<dbReference type="HOGENOM" id="CLU_1370102_0_0_9"/>
<dbReference type="KEGG" id="ccl:Clocl_3018"/>
<dbReference type="EMBL" id="CP003065">
    <property type="protein sequence ID" value="AEV69553.1"/>
    <property type="molecule type" value="Genomic_DNA"/>
</dbReference>
<name>G8LUC1_ACECE</name>
<evidence type="ECO:0000313" key="2">
    <source>
        <dbReference type="Proteomes" id="UP000005435"/>
    </source>
</evidence>
<evidence type="ECO:0000313" key="1">
    <source>
        <dbReference type="EMBL" id="AEV69553.1"/>
    </source>
</evidence>
<dbReference type="AlphaFoldDB" id="G8LUC1"/>
<reference evidence="1 2" key="2">
    <citation type="journal article" date="2012" name="Stand. Genomic Sci.">
        <title>Complete Genome Sequence of Clostridium clariflavum DSM 19732.</title>
        <authorList>
            <person name="Izquierdo J.A."/>
            <person name="Goodwin L."/>
            <person name="Davenport K.W."/>
            <person name="Teshima H."/>
            <person name="Bruce D."/>
            <person name="Detter C."/>
            <person name="Tapia R."/>
            <person name="Han S."/>
            <person name="Land M."/>
            <person name="Hauser L."/>
            <person name="Jeffries C.D."/>
            <person name="Han J."/>
            <person name="Pitluck S."/>
            <person name="Nolan M."/>
            <person name="Chen A."/>
            <person name="Huntemann M."/>
            <person name="Mavromatis K."/>
            <person name="Mikhailova N."/>
            <person name="Liolios K."/>
            <person name="Woyke T."/>
            <person name="Lynd L.R."/>
        </authorList>
    </citation>
    <scope>NUCLEOTIDE SEQUENCE [LARGE SCALE GENOMIC DNA]</scope>
    <source>
        <strain evidence="2">DSM 19732 / NBRC 101661 / EBR45</strain>
    </source>
</reference>
<sequence length="231" mass="26235">MLPYYSFPFVVQNTGNFNQPATYNPYMPPVVNPVSPYQNSNFMPYAPQTMPQYNIGPMVENLETENTNDINYPNVQDRQPDPILSDNPASPSITLFKELSGYPNYGNPSGNADILYTGNRGTWTFQIPTFLLVTGNLRAQIVIRGVLDDHQNVPVSNYSARITVNGTVVHNGRLQLEHGRPVGQRFTNWRSLTFNVPSLRRSNRVVIENTSRTGPDDWIAFDWMELRLVPR</sequence>
<organism evidence="1 2">
    <name type="scientific">Acetivibrio clariflavus (strain DSM 19732 / NBRC 101661 / EBR45)</name>
    <name type="common">Clostridium clariflavum</name>
    <dbReference type="NCBI Taxonomy" id="720554"/>
    <lineage>
        <taxon>Bacteria</taxon>
        <taxon>Bacillati</taxon>
        <taxon>Bacillota</taxon>
        <taxon>Clostridia</taxon>
        <taxon>Eubacteriales</taxon>
        <taxon>Oscillospiraceae</taxon>
        <taxon>Acetivibrio</taxon>
    </lineage>
</organism>
<keyword evidence="2" id="KW-1185">Reference proteome</keyword>
<dbReference type="eggNOG" id="ENOG5030GNV">
    <property type="taxonomic scope" value="Bacteria"/>
</dbReference>
<protein>
    <submittedName>
        <fullName evidence="1">Uncharacterized protein</fullName>
    </submittedName>
</protein>
<accession>G8LUC1</accession>
<reference evidence="2" key="1">
    <citation type="submission" date="2011-12" db="EMBL/GenBank/DDBJ databases">
        <title>Complete sequence of Clostridium clariflavum DSM 19732.</title>
        <authorList>
            <consortium name="US DOE Joint Genome Institute"/>
            <person name="Lucas S."/>
            <person name="Han J."/>
            <person name="Lapidus A."/>
            <person name="Cheng J.-F."/>
            <person name="Goodwin L."/>
            <person name="Pitluck S."/>
            <person name="Peters L."/>
            <person name="Teshima H."/>
            <person name="Detter J.C."/>
            <person name="Han C."/>
            <person name="Tapia R."/>
            <person name="Land M."/>
            <person name="Hauser L."/>
            <person name="Kyrpides N."/>
            <person name="Ivanova N."/>
            <person name="Pagani I."/>
            <person name="Kitzmiller T."/>
            <person name="Lynd L."/>
            <person name="Izquierdo J."/>
            <person name="Woyke T."/>
        </authorList>
    </citation>
    <scope>NUCLEOTIDE SEQUENCE [LARGE SCALE GENOMIC DNA]</scope>
    <source>
        <strain evidence="2">DSM 19732 / NBRC 101661 / EBR45</strain>
    </source>
</reference>
<dbReference type="OrthoDB" id="2080819at2"/>
<proteinExistence type="predicted"/>